<accession>X1H5W0</accession>
<evidence type="ECO:0000313" key="1">
    <source>
        <dbReference type="EMBL" id="GAH49249.1"/>
    </source>
</evidence>
<dbReference type="AlphaFoldDB" id="X1H5W0"/>
<proteinExistence type="predicted"/>
<evidence type="ECO:0008006" key="2">
    <source>
        <dbReference type="Google" id="ProtNLM"/>
    </source>
</evidence>
<dbReference type="EMBL" id="BARU01020451">
    <property type="protein sequence ID" value="GAH49249.1"/>
    <property type="molecule type" value="Genomic_DNA"/>
</dbReference>
<organism evidence="1">
    <name type="scientific">marine sediment metagenome</name>
    <dbReference type="NCBI Taxonomy" id="412755"/>
    <lineage>
        <taxon>unclassified sequences</taxon>
        <taxon>metagenomes</taxon>
        <taxon>ecological metagenomes</taxon>
    </lineage>
</organism>
<sequence length="119" mass="13083">GRINMSPRTFELLEEYNGSSVSINGETQIRAGVIRPEVIIPHGRTSVNGGEEELSSGMKPGTPVRIIRHPYFGLLGEVSSLPVELQVTETESSMRVLEVELEDGRKVTVPRANVEIIEL</sequence>
<gene>
    <name evidence="1" type="ORF">S03H2_33587</name>
</gene>
<feature type="non-terminal residue" evidence="1">
    <location>
        <position position="1"/>
    </location>
</feature>
<reference evidence="1" key="1">
    <citation type="journal article" date="2014" name="Front. Microbiol.">
        <title>High frequency of phylogenetically diverse reductive dehalogenase-homologous genes in deep subseafloor sedimentary metagenomes.</title>
        <authorList>
            <person name="Kawai M."/>
            <person name="Futagami T."/>
            <person name="Toyoda A."/>
            <person name="Takaki Y."/>
            <person name="Nishi S."/>
            <person name="Hori S."/>
            <person name="Arai W."/>
            <person name="Tsubouchi T."/>
            <person name="Morono Y."/>
            <person name="Uchiyama I."/>
            <person name="Ito T."/>
            <person name="Fujiyama A."/>
            <person name="Inagaki F."/>
            <person name="Takami H."/>
        </authorList>
    </citation>
    <scope>NUCLEOTIDE SEQUENCE</scope>
    <source>
        <strain evidence="1">Expedition CK06-06</strain>
    </source>
</reference>
<protein>
    <recommendedName>
        <fullName evidence="2">KOW domain-containing protein</fullName>
    </recommendedName>
</protein>
<name>X1H5W0_9ZZZZ</name>
<comment type="caution">
    <text evidence="1">The sequence shown here is derived from an EMBL/GenBank/DDBJ whole genome shotgun (WGS) entry which is preliminary data.</text>
</comment>